<protein>
    <submittedName>
        <fullName evidence="1">Uncharacterized protein</fullName>
    </submittedName>
</protein>
<evidence type="ECO:0000313" key="1">
    <source>
        <dbReference type="EMBL" id="QJX80860.1"/>
    </source>
</evidence>
<dbReference type="EMBL" id="CP045273">
    <property type="protein sequence ID" value="QJX80860.1"/>
    <property type="molecule type" value="Genomic_DNA"/>
</dbReference>
<dbReference type="RefSeq" id="WP_171778859.1">
    <property type="nucleotide sequence ID" value="NZ_CP045273.1"/>
</dbReference>
<reference evidence="1 2" key="1">
    <citation type="submission" date="2019-10" db="EMBL/GenBank/DDBJ databases">
        <title>Complete genome sequences for adaption low water activity.</title>
        <authorList>
            <person name="Zhao L."/>
            <person name="Zhong J."/>
        </authorList>
    </citation>
    <scope>NUCLEOTIDE SEQUENCE [LARGE SCALE GENOMIC DNA]</scope>
    <source>
        <strain evidence="1 2">FDU301</strain>
        <plasmid evidence="2">pfdu301a</plasmid>
    </source>
</reference>
<proteinExistence type="predicted"/>
<accession>A0A6M6E233</accession>
<gene>
    <name evidence="1" type="ORF">FDZ14_32745</name>
</gene>
<sequence>MKMVNKENFNTYKKSLMNELQNINTVKNLEFINDDDLSFTVKNISNKEEFLVDVETVWTQYRATKNSNILDIFVEQQKSKVLLWDLKSKTFGELKEKLIPSILPVNTIHKENGNHITQYLSRDYEAAVMYDLKYVKQLLEYDCFPFLPDNAEMMKIAANNLTKKGWGNEVQMFENEHFQFFTYSISESYVSHYQFFIKGMIEKALGDCFFAFPTENIAYAVKVKGNSMDSMIESLSVLSNRVQFTFNEDVEPLSQDIVRYKNGEYEFLTKK</sequence>
<dbReference type="AlphaFoldDB" id="A0A6M6E233"/>
<organism evidence="1 2">
    <name type="scientific">Priestia megaterium</name>
    <name type="common">Bacillus megaterium</name>
    <dbReference type="NCBI Taxonomy" id="1404"/>
    <lineage>
        <taxon>Bacteria</taxon>
        <taxon>Bacillati</taxon>
        <taxon>Bacillota</taxon>
        <taxon>Bacilli</taxon>
        <taxon>Bacillales</taxon>
        <taxon>Bacillaceae</taxon>
        <taxon>Priestia</taxon>
    </lineage>
</organism>
<evidence type="ECO:0000313" key="2">
    <source>
        <dbReference type="Proteomes" id="UP000501076"/>
    </source>
</evidence>
<name>A0A6M6E233_PRIMG</name>
<geneLocation type="plasmid" evidence="2">
    <name>pfdu301a</name>
</geneLocation>
<dbReference type="Proteomes" id="UP000501076">
    <property type="component" value="Plasmid pFDU301A"/>
</dbReference>
<keyword evidence="1" id="KW-0614">Plasmid</keyword>